<comment type="function">
    <text evidence="10">Part of the binding-protein-dependent transport system for phosphate; probably responsible for the translocation of the substrate across the membrane.</text>
</comment>
<dbReference type="PANTHER" id="PTHR30425">
    <property type="entry name" value="PHOSPHATE TRANSPORT SYSTEM PERMEASE PROTEIN PST"/>
    <property type="match status" value="1"/>
</dbReference>
<dbReference type="Gene3D" id="1.10.3720.10">
    <property type="entry name" value="MetI-like"/>
    <property type="match status" value="1"/>
</dbReference>
<dbReference type="AlphaFoldDB" id="A0A1A5YLS2"/>
<evidence type="ECO:0000256" key="4">
    <source>
        <dbReference type="ARBA" id="ARBA00022475"/>
    </source>
</evidence>
<dbReference type="InterPro" id="IPR011864">
    <property type="entry name" value="Phosphate_PstC"/>
</dbReference>
<dbReference type="RefSeq" id="WP_068681708.1">
    <property type="nucleotide sequence ID" value="NZ_LYPA01000046.1"/>
</dbReference>
<evidence type="ECO:0000256" key="8">
    <source>
        <dbReference type="ARBA" id="ARBA00023136"/>
    </source>
</evidence>
<evidence type="ECO:0000256" key="9">
    <source>
        <dbReference type="RuleBase" id="RU363032"/>
    </source>
</evidence>
<feature type="transmembrane region" description="Helical" evidence="9">
    <location>
        <begin position="12"/>
        <end position="34"/>
    </location>
</feature>
<keyword evidence="3 9" id="KW-0813">Transport</keyword>
<dbReference type="NCBIfam" id="TIGR02138">
    <property type="entry name" value="phosphate_pstC"/>
    <property type="match status" value="1"/>
</dbReference>
<feature type="transmembrane region" description="Helical" evidence="9">
    <location>
        <begin position="63"/>
        <end position="92"/>
    </location>
</feature>
<feature type="transmembrane region" description="Helical" evidence="9">
    <location>
        <begin position="104"/>
        <end position="131"/>
    </location>
</feature>
<dbReference type="InterPro" id="IPR035906">
    <property type="entry name" value="MetI-like_sf"/>
</dbReference>
<dbReference type="PANTHER" id="PTHR30425:SF1">
    <property type="entry name" value="PHOSPHATE TRANSPORT SYSTEM PERMEASE PROTEIN PSTC"/>
    <property type="match status" value="1"/>
</dbReference>
<comment type="caution">
    <text evidence="12">The sequence shown here is derived from an EMBL/GenBank/DDBJ whole genome shotgun (WGS) entry which is preliminary data.</text>
</comment>
<keyword evidence="13" id="KW-1185">Reference proteome</keyword>
<dbReference type="PROSITE" id="PS50928">
    <property type="entry name" value="ABC_TM1"/>
    <property type="match status" value="1"/>
</dbReference>
<proteinExistence type="inferred from homology"/>
<dbReference type="InterPro" id="IPR000515">
    <property type="entry name" value="MetI-like"/>
</dbReference>
<evidence type="ECO:0000256" key="3">
    <source>
        <dbReference type="ARBA" id="ARBA00022448"/>
    </source>
</evidence>
<reference evidence="12 13" key="1">
    <citation type="submission" date="2016-05" db="EMBL/GenBank/DDBJ databases">
        <title>Paenibacillus oryzae. sp. nov., isolated from the rice root.</title>
        <authorList>
            <person name="Zhang J."/>
            <person name="Zhang X."/>
        </authorList>
    </citation>
    <scope>NUCLEOTIDE SEQUENCE [LARGE SCALE GENOMIC DNA]</scope>
    <source>
        <strain evidence="12 13">1DrF-4</strain>
    </source>
</reference>
<evidence type="ECO:0000313" key="13">
    <source>
        <dbReference type="Proteomes" id="UP000092024"/>
    </source>
</evidence>
<dbReference type="CDD" id="cd06261">
    <property type="entry name" value="TM_PBP2"/>
    <property type="match status" value="1"/>
</dbReference>
<dbReference type="STRING" id="1844972.A7K91_03310"/>
<evidence type="ECO:0000256" key="6">
    <source>
        <dbReference type="ARBA" id="ARBA00022692"/>
    </source>
</evidence>
<evidence type="ECO:0000256" key="5">
    <source>
        <dbReference type="ARBA" id="ARBA00022592"/>
    </source>
</evidence>
<comment type="subcellular location">
    <subcellularLocation>
        <location evidence="1 9">Cell membrane</location>
        <topology evidence="1 9">Multi-pass membrane protein</topology>
    </subcellularLocation>
</comment>
<evidence type="ECO:0000256" key="10">
    <source>
        <dbReference type="RuleBase" id="RU363054"/>
    </source>
</evidence>
<dbReference type="Proteomes" id="UP000092024">
    <property type="component" value="Unassembled WGS sequence"/>
</dbReference>
<evidence type="ECO:0000259" key="11">
    <source>
        <dbReference type="PROSITE" id="PS50928"/>
    </source>
</evidence>
<dbReference type="InterPro" id="IPR051124">
    <property type="entry name" value="Phosphate_Transport_Permease"/>
</dbReference>
<feature type="transmembrane region" description="Helical" evidence="9">
    <location>
        <begin position="271"/>
        <end position="294"/>
    </location>
</feature>
<comment type="similarity">
    <text evidence="2 10">Belongs to the binding-protein-dependent transport system permease family. CysTW subfamily.</text>
</comment>
<feature type="domain" description="ABC transmembrane type-1" evidence="11">
    <location>
        <begin position="67"/>
        <end position="290"/>
    </location>
</feature>
<dbReference type="Pfam" id="PF00528">
    <property type="entry name" value="BPD_transp_1"/>
    <property type="match status" value="1"/>
</dbReference>
<evidence type="ECO:0000256" key="7">
    <source>
        <dbReference type="ARBA" id="ARBA00022989"/>
    </source>
</evidence>
<keyword evidence="7 9" id="KW-1133">Transmembrane helix</keyword>
<keyword evidence="4 10" id="KW-1003">Cell membrane</keyword>
<protein>
    <recommendedName>
        <fullName evidence="10">Phosphate transport system permease protein</fullName>
    </recommendedName>
</protein>
<gene>
    <name evidence="12" type="ORF">A7K91_03310</name>
</gene>
<dbReference type="EMBL" id="LYPA01000046">
    <property type="protein sequence ID" value="OBR66488.1"/>
    <property type="molecule type" value="Genomic_DNA"/>
</dbReference>
<dbReference type="GO" id="GO:0005315">
    <property type="term" value="F:phosphate transmembrane transporter activity"/>
    <property type="evidence" value="ECO:0007669"/>
    <property type="project" value="InterPro"/>
</dbReference>
<evidence type="ECO:0000256" key="2">
    <source>
        <dbReference type="ARBA" id="ARBA00007069"/>
    </source>
</evidence>
<evidence type="ECO:0000256" key="1">
    <source>
        <dbReference type="ARBA" id="ARBA00004651"/>
    </source>
</evidence>
<name>A0A1A5YLS2_9BACL</name>
<feature type="transmembrane region" description="Helical" evidence="9">
    <location>
        <begin position="210"/>
        <end position="233"/>
    </location>
</feature>
<keyword evidence="6 9" id="KW-0812">Transmembrane</keyword>
<accession>A0A1A5YLS2</accession>
<dbReference type="SUPFAM" id="SSF161098">
    <property type="entry name" value="MetI-like"/>
    <property type="match status" value="1"/>
</dbReference>
<keyword evidence="8 9" id="KW-0472">Membrane</keyword>
<keyword evidence="5 10" id="KW-0592">Phosphate transport</keyword>
<sequence length="300" mass="32286">MNRILEEKIVKVFLFITAITAVFSVLLIGVFVFMEGMPIFLKYGITDVLFGPVWNPSSGVYGIWPMIVGTIYVTLIAILIGAPMGLGVAVYLVEIANKRIAKLIVPAVELLAGIPSVVYGLFGMFAVRSIIAELERGPLADYLPSNYQTGYSVLTAGIILAIMILPTIINISLDALKAVPREYKEGSLALGVSHWQTIYKVLVPAAKSGIITAIILGVGRALGETMAVIMVIGNTPLVPVLDWTGLFAPARSLTANIALEMGYAGPEHQQALFATGIVLFVFIIVLNSLTTLLVRRKGRK</sequence>
<feature type="transmembrane region" description="Helical" evidence="9">
    <location>
        <begin position="151"/>
        <end position="173"/>
    </location>
</feature>
<dbReference type="GO" id="GO:0005886">
    <property type="term" value="C:plasma membrane"/>
    <property type="evidence" value="ECO:0007669"/>
    <property type="project" value="UniProtKB-SubCell"/>
</dbReference>
<dbReference type="GO" id="GO:0006817">
    <property type="term" value="P:phosphate ion transport"/>
    <property type="evidence" value="ECO:0007669"/>
    <property type="project" value="UniProtKB-KW"/>
</dbReference>
<evidence type="ECO:0000313" key="12">
    <source>
        <dbReference type="EMBL" id="OBR66488.1"/>
    </source>
</evidence>
<organism evidence="12 13">
    <name type="scientific">Paenibacillus oryzae</name>
    <dbReference type="NCBI Taxonomy" id="1844972"/>
    <lineage>
        <taxon>Bacteria</taxon>
        <taxon>Bacillati</taxon>
        <taxon>Bacillota</taxon>
        <taxon>Bacilli</taxon>
        <taxon>Bacillales</taxon>
        <taxon>Paenibacillaceae</taxon>
        <taxon>Paenibacillus</taxon>
    </lineage>
</organism>